<dbReference type="PANTHER" id="PTHR42818">
    <property type="entry name" value="SULFOPYRUVATE DECARBOXYLASE SUBUNIT ALPHA"/>
    <property type="match status" value="1"/>
</dbReference>
<dbReference type="EMBL" id="JAUSVM010000001">
    <property type="protein sequence ID" value="MDQ0424646.1"/>
    <property type="molecule type" value="Genomic_DNA"/>
</dbReference>
<dbReference type="InterPro" id="IPR051818">
    <property type="entry name" value="TPP_dependent_decarboxylase"/>
</dbReference>
<accession>A0ABU0GH26</accession>
<keyword evidence="5" id="KW-1185">Reference proteome</keyword>
<reference evidence="4 5" key="1">
    <citation type="submission" date="2023-07" db="EMBL/GenBank/DDBJ databases">
        <title>Sequencing the genomes of 1000 actinobacteria strains.</title>
        <authorList>
            <person name="Klenk H.-P."/>
        </authorList>
    </citation>
    <scope>NUCLEOTIDE SEQUENCE [LARGE SCALE GENOMIC DNA]</scope>
    <source>
        <strain evidence="4 5">DSM 14785</strain>
    </source>
</reference>
<dbReference type="PANTHER" id="PTHR42818:SF1">
    <property type="entry name" value="SULFOPYRUVATE DECARBOXYLASE"/>
    <property type="match status" value="1"/>
</dbReference>
<gene>
    <name evidence="4" type="ORF">JO380_001027</name>
</gene>
<dbReference type="Gene3D" id="3.40.50.970">
    <property type="match status" value="1"/>
</dbReference>
<keyword evidence="1" id="KW-0210">Decarboxylase</keyword>
<comment type="caution">
    <text evidence="4">The sequence shown here is derived from an EMBL/GenBank/DDBJ whole genome shotgun (WGS) entry which is preliminary data.</text>
</comment>
<dbReference type="Proteomes" id="UP001240250">
    <property type="component" value="Unassembled WGS sequence"/>
</dbReference>
<dbReference type="RefSeq" id="WP_156442100.1">
    <property type="nucleotide sequence ID" value="NZ_JAUSVM010000001.1"/>
</dbReference>
<sequence length="184" mass="19446">MQYRDVFAALGRALPDALYVSTCGYVSRDLFNAGDRPGTFYLVGSMGMAAPVATGIALALPGRTVVAIDGDGSFAMNLSGALTAAVAGARLVHVVLDNGRHQSTGGQRTVPVRDPLGLARSLGYRRTLSLDDPTRPLVLDTFPAFVHARVDARDAPVGPRITLTPHQLRDRFAAHAAATTARHD</sequence>
<evidence type="ECO:0000256" key="2">
    <source>
        <dbReference type="ARBA" id="ARBA00023239"/>
    </source>
</evidence>
<evidence type="ECO:0000313" key="4">
    <source>
        <dbReference type="EMBL" id="MDQ0424646.1"/>
    </source>
</evidence>
<evidence type="ECO:0000256" key="1">
    <source>
        <dbReference type="ARBA" id="ARBA00022793"/>
    </source>
</evidence>
<dbReference type="SUPFAM" id="SSF52518">
    <property type="entry name" value="Thiamin diphosphate-binding fold (THDP-binding)"/>
    <property type="match status" value="1"/>
</dbReference>
<organism evidence="4 5">
    <name type="scientific">Cellulomonas iranensis</name>
    <dbReference type="NCBI Taxonomy" id="76862"/>
    <lineage>
        <taxon>Bacteria</taxon>
        <taxon>Bacillati</taxon>
        <taxon>Actinomycetota</taxon>
        <taxon>Actinomycetes</taxon>
        <taxon>Micrococcales</taxon>
        <taxon>Cellulomonadaceae</taxon>
        <taxon>Cellulomonas</taxon>
    </lineage>
</organism>
<name>A0ABU0GH26_9CELL</name>
<dbReference type="InterPro" id="IPR029061">
    <property type="entry name" value="THDP-binding"/>
</dbReference>
<keyword evidence="2" id="KW-0456">Lyase</keyword>
<evidence type="ECO:0000259" key="3">
    <source>
        <dbReference type="Pfam" id="PF02775"/>
    </source>
</evidence>
<dbReference type="InterPro" id="IPR011766">
    <property type="entry name" value="TPP_enzyme_TPP-bd"/>
</dbReference>
<evidence type="ECO:0000313" key="5">
    <source>
        <dbReference type="Proteomes" id="UP001240250"/>
    </source>
</evidence>
<protein>
    <recommendedName>
        <fullName evidence="3">Thiamine pyrophosphate enzyme TPP-binding domain-containing protein</fullName>
    </recommendedName>
</protein>
<proteinExistence type="predicted"/>
<feature type="domain" description="Thiamine pyrophosphate enzyme TPP-binding" evidence="3">
    <location>
        <begin position="40"/>
        <end position="109"/>
    </location>
</feature>
<dbReference type="Pfam" id="PF02775">
    <property type="entry name" value="TPP_enzyme_C"/>
    <property type="match status" value="1"/>
</dbReference>